<accession>A0A9J6FMQ1</accession>
<sequence length="148" mass="16670">MWPEIELATSNAVASNFQPQCLPNVREKPPKGVEEHTFADGNTCPEFEAAPAAELADGHLESSHRYAQQDQHGSVREQEARCECKKGRVASDCRPHHGLSKDVKDGQVYSLVIDWARGTGCPVYSASIYTFHTKRQNQAYRQRKMYAY</sequence>
<evidence type="ECO:0000313" key="2">
    <source>
        <dbReference type="Proteomes" id="UP000821853"/>
    </source>
</evidence>
<name>A0A9J6FMQ1_HAELO</name>
<evidence type="ECO:0000313" key="1">
    <source>
        <dbReference type="EMBL" id="KAH9363284.1"/>
    </source>
</evidence>
<dbReference type="VEuPathDB" id="VectorBase:HLOH_054961"/>
<proteinExistence type="predicted"/>
<dbReference type="AlphaFoldDB" id="A0A9J6FMQ1"/>
<dbReference type="Proteomes" id="UP000821853">
    <property type="component" value="Chromosome 10"/>
</dbReference>
<dbReference type="EMBL" id="JABSTR010000002">
    <property type="protein sequence ID" value="KAH9363284.1"/>
    <property type="molecule type" value="Genomic_DNA"/>
</dbReference>
<reference evidence="1 2" key="1">
    <citation type="journal article" date="2020" name="Cell">
        <title>Large-Scale Comparative Analyses of Tick Genomes Elucidate Their Genetic Diversity and Vector Capacities.</title>
        <authorList>
            <consortium name="Tick Genome and Microbiome Consortium (TIGMIC)"/>
            <person name="Jia N."/>
            <person name="Wang J."/>
            <person name="Shi W."/>
            <person name="Du L."/>
            <person name="Sun Y."/>
            <person name="Zhan W."/>
            <person name="Jiang J.F."/>
            <person name="Wang Q."/>
            <person name="Zhang B."/>
            <person name="Ji P."/>
            <person name="Bell-Sakyi L."/>
            <person name="Cui X.M."/>
            <person name="Yuan T.T."/>
            <person name="Jiang B.G."/>
            <person name="Yang W.F."/>
            <person name="Lam T.T."/>
            <person name="Chang Q.C."/>
            <person name="Ding S.J."/>
            <person name="Wang X.J."/>
            <person name="Zhu J.G."/>
            <person name="Ruan X.D."/>
            <person name="Zhao L."/>
            <person name="Wei J.T."/>
            <person name="Ye R.Z."/>
            <person name="Que T.C."/>
            <person name="Du C.H."/>
            <person name="Zhou Y.H."/>
            <person name="Cheng J.X."/>
            <person name="Dai P.F."/>
            <person name="Guo W.B."/>
            <person name="Han X.H."/>
            <person name="Huang E.J."/>
            <person name="Li L.F."/>
            <person name="Wei W."/>
            <person name="Gao Y.C."/>
            <person name="Liu J.Z."/>
            <person name="Shao H.Z."/>
            <person name="Wang X."/>
            <person name="Wang C.C."/>
            <person name="Yang T.C."/>
            <person name="Huo Q.B."/>
            <person name="Li W."/>
            <person name="Chen H.Y."/>
            <person name="Chen S.E."/>
            <person name="Zhou L.G."/>
            <person name="Ni X.B."/>
            <person name="Tian J.H."/>
            <person name="Sheng Y."/>
            <person name="Liu T."/>
            <person name="Pan Y.S."/>
            <person name="Xia L.Y."/>
            <person name="Li J."/>
            <person name="Zhao F."/>
            <person name="Cao W.C."/>
        </authorList>
    </citation>
    <scope>NUCLEOTIDE SEQUENCE [LARGE SCALE GENOMIC DNA]</scope>
    <source>
        <strain evidence="1">HaeL-2018</strain>
    </source>
</reference>
<comment type="caution">
    <text evidence="1">The sequence shown here is derived from an EMBL/GenBank/DDBJ whole genome shotgun (WGS) entry which is preliminary data.</text>
</comment>
<organism evidence="1 2">
    <name type="scientific">Haemaphysalis longicornis</name>
    <name type="common">Bush tick</name>
    <dbReference type="NCBI Taxonomy" id="44386"/>
    <lineage>
        <taxon>Eukaryota</taxon>
        <taxon>Metazoa</taxon>
        <taxon>Ecdysozoa</taxon>
        <taxon>Arthropoda</taxon>
        <taxon>Chelicerata</taxon>
        <taxon>Arachnida</taxon>
        <taxon>Acari</taxon>
        <taxon>Parasitiformes</taxon>
        <taxon>Ixodida</taxon>
        <taxon>Ixodoidea</taxon>
        <taxon>Ixodidae</taxon>
        <taxon>Haemaphysalinae</taxon>
        <taxon>Haemaphysalis</taxon>
    </lineage>
</organism>
<gene>
    <name evidence="1" type="ORF">HPB48_006390</name>
</gene>
<keyword evidence="2" id="KW-1185">Reference proteome</keyword>
<protein>
    <submittedName>
        <fullName evidence="1">Uncharacterized protein</fullName>
    </submittedName>
</protein>